<dbReference type="InterPro" id="IPR001304">
    <property type="entry name" value="C-type_lectin-like"/>
</dbReference>
<evidence type="ECO:0000313" key="3">
    <source>
        <dbReference type="Ensembl" id="ENSECRP00000006804.1"/>
    </source>
</evidence>
<reference evidence="3" key="3">
    <citation type="submission" date="2025-09" db="UniProtKB">
        <authorList>
            <consortium name="Ensembl"/>
        </authorList>
    </citation>
    <scope>IDENTIFICATION</scope>
</reference>
<reference evidence="3" key="1">
    <citation type="submission" date="2021-06" db="EMBL/GenBank/DDBJ databases">
        <authorList>
            <consortium name="Wellcome Sanger Institute Data Sharing"/>
        </authorList>
    </citation>
    <scope>NUCLEOTIDE SEQUENCE [LARGE SCALE GENOMIC DNA]</scope>
</reference>
<accession>A0A8C4RU25</accession>
<organism evidence="3 4">
    <name type="scientific">Erpetoichthys calabaricus</name>
    <name type="common">Rope fish</name>
    <name type="synonym">Calamoichthys calabaricus</name>
    <dbReference type="NCBI Taxonomy" id="27687"/>
    <lineage>
        <taxon>Eukaryota</taxon>
        <taxon>Metazoa</taxon>
        <taxon>Chordata</taxon>
        <taxon>Craniata</taxon>
        <taxon>Vertebrata</taxon>
        <taxon>Euteleostomi</taxon>
        <taxon>Actinopterygii</taxon>
        <taxon>Polypteriformes</taxon>
        <taxon>Polypteridae</taxon>
        <taxon>Erpetoichthys</taxon>
    </lineage>
</organism>
<dbReference type="InterPro" id="IPR018378">
    <property type="entry name" value="C-type_lectin_CS"/>
</dbReference>
<proteinExistence type="predicted"/>
<dbReference type="InterPro" id="IPR016186">
    <property type="entry name" value="C-type_lectin-like/link_sf"/>
</dbReference>
<evidence type="ECO:0000313" key="4">
    <source>
        <dbReference type="Proteomes" id="UP000694620"/>
    </source>
</evidence>
<dbReference type="InterPro" id="IPR016187">
    <property type="entry name" value="CTDL_fold"/>
</dbReference>
<protein>
    <recommendedName>
        <fullName evidence="2">C-type lectin domain-containing protein</fullName>
    </recommendedName>
</protein>
<dbReference type="GeneTree" id="ENSGT01110000267757"/>
<dbReference type="CDD" id="cd00037">
    <property type="entry name" value="CLECT"/>
    <property type="match status" value="1"/>
</dbReference>
<name>A0A8C4RU25_ERPCA</name>
<dbReference type="PROSITE" id="PS00615">
    <property type="entry name" value="C_TYPE_LECTIN_1"/>
    <property type="match status" value="1"/>
</dbReference>
<evidence type="ECO:0000259" key="2">
    <source>
        <dbReference type="PROSITE" id="PS50041"/>
    </source>
</evidence>
<sequence length="150" mass="17118">SFNTNLQSCDLSNINSSLTVTNASSLKLLGKHEKWCQNLCLCSTWEDALDYCRERNSDLISISSQMEQDAIAALVNTTNSPNVWLGLRRSRMFGFWFWIDEKPLSYEQWVNGSSSQLPACKRCAVMSQANNFSWIDVSCSEEHTFICRNK</sequence>
<dbReference type="Pfam" id="PF00059">
    <property type="entry name" value="Lectin_C"/>
    <property type="match status" value="1"/>
</dbReference>
<dbReference type="SUPFAM" id="SSF56436">
    <property type="entry name" value="C-type lectin-like"/>
    <property type="match status" value="1"/>
</dbReference>
<dbReference type="PROSITE" id="PS50041">
    <property type="entry name" value="C_TYPE_LECTIN_2"/>
    <property type="match status" value="1"/>
</dbReference>
<dbReference type="PANTHER" id="PTHR45784:SF3">
    <property type="entry name" value="C-TYPE LECTIN DOMAIN FAMILY 4 MEMBER K-LIKE-RELATED"/>
    <property type="match status" value="1"/>
</dbReference>
<dbReference type="SMART" id="SM00034">
    <property type="entry name" value="CLECT"/>
    <property type="match status" value="1"/>
</dbReference>
<keyword evidence="4" id="KW-1185">Reference proteome</keyword>
<keyword evidence="1" id="KW-1015">Disulfide bond</keyword>
<dbReference type="Gene3D" id="3.10.100.10">
    <property type="entry name" value="Mannose-Binding Protein A, subunit A"/>
    <property type="match status" value="1"/>
</dbReference>
<dbReference type="Proteomes" id="UP000694620">
    <property type="component" value="Chromosome 1"/>
</dbReference>
<evidence type="ECO:0000256" key="1">
    <source>
        <dbReference type="ARBA" id="ARBA00023157"/>
    </source>
</evidence>
<dbReference type="AlphaFoldDB" id="A0A8C4RU25"/>
<dbReference type="PANTHER" id="PTHR45784">
    <property type="entry name" value="C-TYPE LECTIN DOMAIN FAMILY 20 MEMBER A-RELATED"/>
    <property type="match status" value="1"/>
</dbReference>
<dbReference type="Ensembl" id="ENSECRT00000006913.1">
    <property type="protein sequence ID" value="ENSECRP00000006804.1"/>
    <property type="gene ID" value="ENSECRG00000004533.1"/>
</dbReference>
<feature type="domain" description="C-type lectin" evidence="2">
    <location>
        <begin position="32"/>
        <end position="148"/>
    </location>
</feature>
<reference evidence="3" key="2">
    <citation type="submission" date="2025-08" db="UniProtKB">
        <authorList>
            <consortium name="Ensembl"/>
        </authorList>
    </citation>
    <scope>IDENTIFICATION</scope>
</reference>